<feature type="non-terminal residue" evidence="1">
    <location>
        <position position="18"/>
    </location>
</feature>
<dbReference type="EMBL" id="ASHM01220519">
    <property type="protein sequence ID" value="PNX68011.1"/>
    <property type="molecule type" value="Genomic_DNA"/>
</dbReference>
<dbReference type="Proteomes" id="UP000236291">
    <property type="component" value="Unassembled WGS sequence"/>
</dbReference>
<organism evidence="1 2">
    <name type="scientific">Trifolium pratense</name>
    <name type="common">Red clover</name>
    <dbReference type="NCBI Taxonomy" id="57577"/>
    <lineage>
        <taxon>Eukaryota</taxon>
        <taxon>Viridiplantae</taxon>
        <taxon>Streptophyta</taxon>
        <taxon>Embryophyta</taxon>
        <taxon>Tracheophyta</taxon>
        <taxon>Spermatophyta</taxon>
        <taxon>Magnoliopsida</taxon>
        <taxon>eudicotyledons</taxon>
        <taxon>Gunneridae</taxon>
        <taxon>Pentapetalae</taxon>
        <taxon>rosids</taxon>
        <taxon>fabids</taxon>
        <taxon>Fabales</taxon>
        <taxon>Fabaceae</taxon>
        <taxon>Papilionoideae</taxon>
        <taxon>50 kb inversion clade</taxon>
        <taxon>NPAAA clade</taxon>
        <taxon>Hologalegina</taxon>
        <taxon>IRL clade</taxon>
        <taxon>Trifolieae</taxon>
        <taxon>Trifolium</taxon>
    </lineage>
</organism>
<reference evidence="1 2" key="1">
    <citation type="journal article" date="2014" name="Am. J. Bot.">
        <title>Genome assembly and annotation for red clover (Trifolium pratense; Fabaceae).</title>
        <authorList>
            <person name="Istvanek J."/>
            <person name="Jaros M."/>
            <person name="Krenek A."/>
            <person name="Repkova J."/>
        </authorList>
    </citation>
    <scope>NUCLEOTIDE SEQUENCE [LARGE SCALE GENOMIC DNA]</scope>
    <source>
        <strain evidence="2">cv. Tatra</strain>
        <tissue evidence="1">Young leaves</tissue>
    </source>
</reference>
<gene>
    <name evidence="1" type="ORF">L195_g063784</name>
</gene>
<evidence type="ECO:0000313" key="2">
    <source>
        <dbReference type="Proteomes" id="UP000236291"/>
    </source>
</evidence>
<protein>
    <submittedName>
        <fullName evidence="1">Uncharacterized protein</fullName>
    </submittedName>
</protein>
<name>A0A2K3KNX5_TRIPR</name>
<sequence>MEYQAIDESKSSDHPINP</sequence>
<reference evidence="1 2" key="2">
    <citation type="journal article" date="2017" name="Front. Plant Sci.">
        <title>Gene Classification and Mining of Molecular Markers Useful in Red Clover (Trifolium pratense) Breeding.</title>
        <authorList>
            <person name="Istvanek J."/>
            <person name="Dluhosova J."/>
            <person name="Dluhos P."/>
            <person name="Patkova L."/>
            <person name="Nedelnik J."/>
            <person name="Repkova J."/>
        </authorList>
    </citation>
    <scope>NUCLEOTIDE SEQUENCE [LARGE SCALE GENOMIC DNA]</scope>
    <source>
        <strain evidence="2">cv. Tatra</strain>
        <tissue evidence="1">Young leaves</tissue>
    </source>
</reference>
<accession>A0A2K3KNX5</accession>
<dbReference type="AlphaFoldDB" id="A0A2K3KNX5"/>
<comment type="caution">
    <text evidence="1">The sequence shown here is derived from an EMBL/GenBank/DDBJ whole genome shotgun (WGS) entry which is preliminary data.</text>
</comment>
<proteinExistence type="predicted"/>
<evidence type="ECO:0000313" key="1">
    <source>
        <dbReference type="EMBL" id="PNX68011.1"/>
    </source>
</evidence>